<accession>A0A1J0GM54</accession>
<dbReference type="STRING" id="1552.A7L45_21255"/>
<evidence type="ECO:0000313" key="4">
    <source>
        <dbReference type="Proteomes" id="UP000182569"/>
    </source>
</evidence>
<keyword evidence="2" id="KW-0812">Transmembrane</keyword>
<dbReference type="Pfam" id="PF04977">
    <property type="entry name" value="DivIC"/>
    <property type="match status" value="1"/>
</dbReference>
<dbReference type="OrthoDB" id="9815382at2"/>
<proteinExistence type="predicted"/>
<evidence type="ECO:0000256" key="2">
    <source>
        <dbReference type="SAM" id="Phobius"/>
    </source>
</evidence>
<dbReference type="KEGG" id="ceu:A7L45_21255"/>
<keyword evidence="2" id="KW-1133">Transmembrane helix</keyword>
<keyword evidence="1" id="KW-0175">Coiled coil</keyword>
<evidence type="ECO:0000256" key="1">
    <source>
        <dbReference type="SAM" id="Coils"/>
    </source>
</evidence>
<sequence length="90" mass="10637">MKKKFNIKGLVLIFVLVYVSYLFIQQQATMGRQKKELQKYNVELQKKKEEKKTLQDEVELSKTDKYIEKLAREILGLVKEGETPVMDNKN</sequence>
<dbReference type="RefSeq" id="WP_071614671.1">
    <property type="nucleotide sequence ID" value="NZ_CP015756.1"/>
</dbReference>
<dbReference type="EMBL" id="CP015756">
    <property type="protein sequence ID" value="APC42385.1"/>
    <property type="molecule type" value="Genomic_DNA"/>
</dbReference>
<gene>
    <name evidence="3" type="ORF">A7L45_21255</name>
</gene>
<evidence type="ECO:0000313" key="3">
    <source>
        <dbReference type="EMBL" id="APC42385.1"/>
    </source>
</evidence>
<keyword evidence="4" id="KW-1185">Reference proteome</keyword>
<keyword evidence="2" id="KW-0472">Membrane</keyword>
<dbReference type="InterPro" id="IPR007060">
    <property type="entry name" value="FtsL/DivIC"/>
</dbReference>
<name>A0A1J0GM54_9CLOT</name>
<dbReference type="Proteomes" id="UP000182569">
    <property type="component" value="Chromosome"/>
</dbReference>
<protein>
    <submittedName>
        <fullName evidence="3">Dihydroorotate dehydrogenase</fullName>
    </submittedName>
</protein>
<reference evidence="4" key="1">
    <citation type="journal article" date="2016" name="Front. Microbiol.">
        <title>Complete Genome Sequence of Clostridium estertheticum DSM 8809, a Microbe Identified in Spoiled Vacuum Packed Beef.</title>
        <authorList>
            <person name="Yu Z."/>
            <person name="Gunn L."/>
            <person name="Brennan E."/>
            <person name="Reid R."/>
            <person name="Wall P.G."/>
            <person name="Gaora O.P."/>
            <person name="Hurley D."/>
            <person name="Bolton D."/>
            <person name="Fanning S."/>
        </authorList>
    </citation>
    <scope>NUCLEOTIDE SEQUENCE [LARGE SCALE GENOMIC DNA]</scope>
    <source>
        <strain evidence="4">DSM 8809</strain>
    </source>
</reference>
<dbReference type="AlphaFoldDB" id="A0A1J0GM54"/>
<feature type="transmembrane region" description="Helical" evidence="2">
    <location>
        <begin position="6"/>
        <end position="24"/>
    </location>
</feature>
<feature type="coiled-coil region" evidence="1">
    <location>
        <begin position="30"/>
        <end position="64"/>
    </location>
</feature>
<organism evidence="3 4">
    <name type="scientific">Clostridium estertheticum subsp. estertheticum</name>
    <dbReference type="NCBI Taxonomy" id="1552"/>
    <lineage>
        <taxon>Bacteria</taxon>
        <taxon>Bacillati</taxon>
        <taxon>Bacillota</taxon>
        <taxon>Clostridia</taxon>
        <taxon>Eubacteriales</taxon>
        <taxon>Clostridiaceae</taxon>
        <taxon>Clostridium</taxon>
    </lineage>
</organism>